<dbReference type="GO" id="GO:0046872">
    <property type="term" value="F:metal ion binding"/>
    <property type="evidence" value="ECO:0007669"/>
    <property type="project" value="UniProtKB-KW"/>
</dbReference>
<evidence type="ECO:0000256" key="8">
    <source>
        <dbReference type="ARBA" id="ARBA00022448"/>
    </source>
</evidence>
<dbReference type="PANTHER" id="PTHR46244">
    <property type="entry name" value="PHOSPHOENOLPYRUVATE-PROTEIN PHOSPHOTRANSFERASE"/>
    <property type="match status" value="1"/>
</dbReference>
<dbReference type="Pfam" id="PF00391">
    <property type="entry name" value="PEP-utilizers"/>
    <property type="match status" value="1"/>
</dbReference>
<keyword evidence="10" id="KW-0762">Sugar transport</keyword>
<comment type="function">
    <text evidence="3">General (non sugar-specific) component of the phosphoenolpyruvate-dependent sugar phosphotransferase system (sugar PTS). This major carbohydrate active-transport system catalyzes the phosphorylation of incoming sugar substrates concomitantly with their translocation across the cell membrane. Enzyme I transfers the phosphoryl group from phosphoenolpyruvate (PEP) to the phosphoryl carrier protein (HPr).</text>
</comment>
<dbReference type="Gene3D" id="3.50.30.10">
    <property type="entry name" value="Phosphohistidine domain"/>
    <property type="match status" value="1"/>
</dbReference>
<keyword evidence="8" id="KW-0813">Transport</keyword>
<gene>
    <name evidence="20" type="ORF">HNR50_003431</name>
</gene>
<evidence type="ECO:0000256" key="3">
    <source>
        <dbReference type="ARBA" id="ARBA00002728"/>
    </source>
</evidence>
<keyword evidence="9" id="KW-0963">Cytoplasm</keyword>
<comment type="catalytic activity">
    <reaction evidence="1">
        <text>L-histidyl-[protein] + phosphoenolpyruvate = N(pros)-phospho-L-histidyl-[protein] + pyruvate</text>
        <dbReference type="Rhea" id="RHEA:23880"/>
        <dbReference type="Rhea" id="RHEA-COMP:9745"/>
        <dbReference type="Rhea" id="RHEA-COMP:9746"/>
        <dbReference type="ChEBI" id="CHEBI:15361"/>
        <dbReference type="ChEBI" id="CHEBI:29979"/>
        <dbReference type="ChEBI" id="CHEBI:58702"/>
        <dbReference type="ChEBI" id="CHEBI:64837"/>
        <dbReference type="EC" id="2.7.3.9"/>
    </reaction>
</comment>
<evidence type="ECO:0000256" key="9">
    <source>
        <dbReference type="ARBA" id="ARBA00022490"/>
    </source>
</evidence>
<reference evidence="20 21" key="1">
    <citation type="submission" date="2020-08" db="EMBL/GenBank/DDBJ databases">
        <title>Genomic Encyclopedia of Type Strains, Phase IV (KMG-IV): sequencing the most valuable type-strain genomes for metagenomic binning, comparative biology and taxonomic classification.</title>
        <authorList>
            <person name="Goeker M."/>
        </authorList>
    </citation>
    <scope>NUCLEOTIDE SEQUENCE [LARGE SCALE GENOMIC DNA]</scope>
    <source>
        <strain evidence="20 21">DSM 2461</strain>
    </source>
</reference>
<dbReference type="InterPro" id="IPR050499">
    <property type="entry name" value="PEP-utilizing_PTS_enzyme"/>
</dbReference>
<dbReference type="Pfam" id="PF05524">
    <property type="entry name" value="PEP-utilisers_N"/>
    <property type="match status" value="1"/>
</dbReference>
<dbReference type="Gene3D" id="1.10.274.10">
    <property type="entry name" value="PtsI, HPr-binding domain"/>
    <property type="match status" value="1"/>
</dbReference>
<dbReference type="Gene3D" id="3.30.450.40">
    <property type="match status" value="1"/>
</dbReference>
<evidence type="ECO:0000259" key="18">
    <source>
        <dbReference type="Pfam" id="PF02896"/>
    </source>
</evidence>
<dbReference type="InterPro" id="IPR006318">
    <property type="entry name" value="PTS_EI-like"/>
</dbReference>
<name>A0A841REE5_9SPIO</name>
<accession>A0A841REE5</accession>
<dbReference type="PRINTS" id="PR01736">
    <property type="entry name" value="PHPHTRNFRASE"/>
</dbReference>
<evidence type="ECO:0000259" key="17">
    <source>
        <dbReference type="Pfam" id="PF00391"/>
    </source>
</evidence>
<organism evidence="20 21">
    <name type="scientific">Spirochaeta isovalerica</name>
    <dbReference type="NCBI Taxonomy" id="150"/>
    <lineage>
        <taxon>Bacteria</taxon>
        <taxon>Pseudomonadati</taxon>
        <taxon>Spirochaetota</taxon>
        <taxon>Spirochaetia</taxon>
        <taxon>Spirochaetales</taxon>
        <taxon>Spirochaetaceae</taxon>
        <taxon>Spirochaeta</taxon>
    </lineage>
</organism>
<proteinExistence type="inferred from homology"/>
<dbReference type="SUPFAM" id="SSF55781">
    <property type="entry name" value="GAF domain-like"/>
    <property type="match status" value="1"/>
</dbReference>
<evidence type="ECO:0000256" key="2">
    <source>
        <dbReference type="ARBA" id="ARBA00001946"/>
    </source>
</evidence>
<dbReference type="InterPro" id="IPR000121">
    <property type="entry name" value="PEP_util_C"/>
</dbReference>
<evidence type="ECO:0000256" key="13">
    <source>
        <dbReference type="ARBA" id="ARBA00022723"/>
    </source>
</evidence>
<evidence type="ECO:0000313" key="20">
    <source>
        <dbReference type="EMBL" id="MBB6481751.1"/>
    </source>
</evidence>
<evidence type="ECO:0000256" key="1">
    <source>
        <dbReference type="ARBA" id="ARBA00000683"/>
    </source>
</evidence>
<keyword evidence="12" id="KW-0598">Phosphotransferase system</keyword>
<evidence type="ECO:0000256" key="10">
    <source>
        <dbReference type="ARBA" id="ARBA00022597"/>
    </source>
</evidence>
<evidence type="ECO:0000256" key="15">
    <source>
        <dbReference type="ARBA" id="ARBA00022842"/>
    </source>
</evidence>
<dbReference type="AlphaFoldDB" id="A0A841REE5"/>
<keyword evidence="14" id="KW-0418">Kinase</keyword>
<dbReference type="Pfam" id="PF02896">
    <property type="entry name" value="PEP-utilizers_C"/>
    <property type="match status" value="1"/>
</dbReference>
<evidence type="ECO:0000256" key="7">
    <source>
        <dbReference type="ARBA" id="ARBA00016544"/>
    </source>
</evidence>
<dbReference type="InterPro" id="IPR008731">
    <property type="entry name" value="PTS_EIN"/>
</dbReference>
<keyword evidence="21" id="KW-1185">Reference proteome</keyword>
<feature type="domain" description="PEP-utilising enzyme C-terminal" evidence="18">
    <location>
        <begin position="434"/>
        <end position="715"/>
    </location>
</feature>
<dbReference type="EC" id="2.7.3.9" evidence="6"/>
<dbReference type="Gene3D" id="3.20.20.60">
    <property type="entry name" value="Phosphoenolpyruvate-binding domains"/>
    <property type="match status" value="1"/>
</dbReference>
<evidence type="ECO:0000256" key="6">
    <source>
        <dbReference type="ARBA" id="ARBA00012232"/>
    </source>
</evidence>
<evidence type="ECO:0000256" key="14">
    <source>
        <dbReference type="ARBA" id="ARBA00022777"/>
    </source>
</evidence>
<dbReference type="InterPro" id="IPR040442">
    <property type="entry name" value="Pyrv_kinase-like_dom_sf"/>
</dbReference>
<keyword evidence="13" id="KW-0479">Metal-binding</keyword>
<dbReference type="GO" id="GO:0016301">
    <property type="term" value="F:kinase activity"/>
    <property type="evidence" value="ECO:0007669"/>
    <property type="project" value="UniProtKB-KW"/>
</dbReference>
<keyword evidence="11 20" id="KW-0808">Transferase</keyword>
<dbReference type="Proteomes" id="UP000587760">
    <property type="component" value="Unassembled WGS sequence"/>
</dbReference>
<evidence type="ECO:0000256" key="4">
    <source>
        <dbReference type="ARBA" id="ARBA00004496"/>
    </source>
</evidence>
<feature type="domain" description="Phosphotransferase system enzyme I N-terminal" evidence="19">
    <location>
        <begin position="187"/>
        <end position="308"/>
    </location>
</feature>
<dbReference type="RefSeq" id="WP_184747983.1">
    <property type="nucleotide sequence ID" value="NZ_JACHGJ010000007.1"/>
</dbReference>
<evidence type="ECO:0000256" key="5">
    <source>
        <dbReference type="ARBA" id="ARBA00007837"/>
    </source>
</evidence>
<dbReference type="PANTHER" id="PTHR46244:SF3">
    <property type="entry name" value="PHOSPHOENOLPYRUVATE-PROTEIN PHOSPHOTRANSFERASE"/>
    <property type="match status" value="1"/>
</dbReference>
<dbReference type="InterPro" id="IPR029016">
    <property type="entry name" value="GAF-like_dom_sf"/>
</dbReference>
<dbReference type="GO" id="GO:0008965">
    <property type="term" value="F:phosphoenolpyruvate-protein phosphotransferase activity"/>
    <property type="evidence" value="ECO:0007669"/>
    <property type="project" value="UniProtKB-EC"/>
</dbReference>
<evidence type="ECO:0000256" key="16">
    <source>
        <dbReference type="ARBA" id="ARBA00033235"/>
    </source>
</evidence>
<dbReference type="SUPFAM" id="SSF51621">
    <property type="entry name" value="Phosphoenolpyruvate/pyruvate domain"/>
    <property type="match status" value="1"/>
</dbReference>
<dbReference type="InterPro" id="IPR036637">
    <property type="entry name" value="Phosphohistidine_dom_sf"/>
</dbReference>
<dbReference type="GO" id="GO:0009401">
    <property type="term" value="P:phosphoenolpyruvate-dependent sugar phosphotransferase system"/>
    <property type="evidence" value="ECO:0007669"/>
    <property type="project" value="UniProtKB-KW"/>
</dbReference>
<dbReference type="InterPro" id="IPR036618">
    <property type="entry name" value="PtsI_HPr-bd_sf"/>
</dbReference>
<evidence type="ECO:0000259" key="19">
    <source>
        <dbReference type="Pfam" id="PF05524"/>
    </source>
</evidence>
<dbReference type="EMBL" id="JACHGJ010000007">
    <property type="protein sequence ID" value="MBB6481751.1"/>
    <property type="molecule type" value="Genomic_DNA"/>
</dbReference>
<keyword evidence="20" id="KW-0670">Pyruvate</keyword>
<dbReference type="GO" id="GO:0005737">
    <property type="term" value="C:cytoplasm"/>
    <property type="evidence" value="ECO:0007669"/>
    <property type="project" value="UniProtKB-SubCell"/>
</dbReference>
<evidence type="ECO:0000256" key="12">
    <source>
        <dbReference type="ARBA" id="ARBA00022683"/>
    </source>
</evidence>
<keyword evidence="15" id="KW-0460">Magnesium</keyword>
<dbReference type="SUPFAM" id="SSF52009">
    <property type="entry name" value="Phosphohistidine domain"/>
    <property type="match status" value="1"/>
</dbReference>
<comment type="cofactor">
    <cofactor evidence="2">
        <name>Mg(2+)</name>
        <dbReference type="ChEBI" id="CHEBI:18420"/>
    </cofactor>
</comment>
<dbReference type="InterPro" id="IPR008279">
    <property type="entry name" value="PEP-util_enz_mobile_dom"/>
</dbReference>
<dbReference type="NCBIfam" id="TIGR01417">
    <property type="entry name" value="PTS_I_fam"/>
    <property type="match status" value="1"/>
</dbReference>
<sequence>MKKNPLFRFLDTVCGEIALFETTGEVDRFFKDSVRHLMKISGASLGAIFGYNELEDEPVFRVGFDSGDFWDSLRCSREGLPVRFSLDKEEVDRAFREGTVRLLGDVSGKREDSTLQSKIIVPFLRGNGKNGILLLGHRHADAFSHMDKASVMEAASLFSDRLSDALVFINHPVCKLDQEISGRMVLKGMKTSEGIASGKALPEWSDMETAAESLQPAGTKEKEAARFEQALELSLRQLAQYQDSAASGESEIVSMIFTAQIYMLKDHSFISKMRALINEGREASHAVCQVINEYADRFASMTEIRFAEKAQDVRDLGFRLISNMSEDGDKGFSYEGRIVLCRHIYPSDLFRLAVEKASGIVLKGSGVTAHISILARSLDVPVLICEEKTFLTIPEGTDLILDAGEGKLYINPHEEDRTRLLAETSPPRRSENINRVHGCSADGIPVRVMANINILNDAREAVRQGAEGIGLYRSEFPFILKNDFLLEEQQYRIYRAIVKSQQGKPVILRTADIGGDKLLEGRSETEMNPFLGVRGIRFSLANRGMFREQLKAMLRAGDGADLGIMLPMVSSVEEVLEAKEEISICAAHLEARGVAFQRNPKIGAMVELPSAAMSVGDLARETDFLSIGTNDLIMYLLAVDRTNENLSYLYRCHHPAVLRVLATIAGEAGDKIQNLSVCGDVASDPLMVPFFVGIGIRNLSVSPYSVEPVKQILKRYTISHMERISREMLSINRQKEMDEFIGSFTGL</sequence>
<evidence type="ECO:0000313" key="21">
    <source>
        <dbReference type="Proteomes" id="UP000587760"/>
    </source>
</evidence>
<comment type="similarity">
    <text evidence="5">Belongs to the PEP-utilizing enzyme family.</text>
</comment>
<protein>
    <recommendedName>
        <fullName evidence="7">Phosphoenolpyruvate-protein phosphotransferase</fullName>
        <ecNumber evidence="6">2.7.3.9</ecNumber>
    </recommendedName>
    <alternativeName>
        <fullName evidence="16">Phosphotransferase system, enzyme I</fullName>
    </alternativeName>
</protein>
<dbReference type="SUPFAM" id="SSF47831">
    <property type="entry name" value="Enzyme I of the PEP:sugar phosphotransferase system HPr-binding (sub)domain"/>
    <property type="match status" value="1"/>
</dbReference>
<evidence type="ECO:0000256" key="11">
    <source>
        <dbReference type="ARBA" id="ARBA00022679"/>
    </source>
</evidence>
<comment type="subcellular location">
    <subcellularLocation>
        <location evidence="4">Cytoplasm</location>
    </subcellularLocation>
</comment>
<comment type="caution">
    <text evidence="20">The sequence shown here is derived from an EMBL/GenBank/DDBJ whole genome shotgun (WGS) entry which is preliminary data.</text>
</comment>
<feature type="domain" description="PEP-utilising enzyme mobile" evidence="17">
    <location>
        <begin position="335"/>
        <end position="406"/>
    </location>
</feature>
<dbReference type="InterPro" id="IPR015813">
    <property type="entry name" value="Pyrv/PenolPyrv_kinase-like_dom"/>
</dbReference>